<dbReference type="Gene3D" id="1.10.1450.10">
    <property type="entry name" value="Tetraspanin"/>
    <property type="match status" value="1"/>
</dbReference>
<feature type="compositionally biased region" description="Polar residues" evidence="5">
    <location>
        <begin position="77"/>
        <end position="87"/>
    </location>
</feature>
<keyword evidence="4 6" id="KW-0472">Membrane</keyword>
<sequence>MHSDTQDSLLQTLDLHLVAKCPQFLLRLFVAGTADQHLTGNKSESLASQAEQQLLSQPPPVWLWGPPKAEKGGLARTTRSGGHQTNGCADMEEKFPKIWRGLAGGGRDGGRRGFAEEEGWEQELKCCGVNNYTDFEQAIMWQANKSSSVLVPEACCTLKGDPMKFVPEDDTCLASPNRENSYYLTGCYGRLKNWVEDHANLLMGIGIGVAALELLGMLFAFCLCCSLGQKIK</sequence>
<comment type="caution">
    <text evidence="7">The sequence shown here is derived from an EMBL/GenBank/DDBJ whole genome shotgun (WGS) entry which is preliminary data.</text>
</comment>
<evidence type="ECO:0000256" key="4">
    <source>
        <dbReference type="ARBA" id="ARBA00023136"/>
    </source>
</evidence>
<organism evidence="7 8">
    <name type="scientific">Penaeus vannamei</name>
    <name type="common">Whiteleg shrimp</name>
    <name type="synonym">Litopenaeus vannamei</name>
    <dbReference type="NCBI Taxonomy" id="6689"/>
    <lineage>
        <taxon>Eukaryota</taxon>
        <taxon>Metazoa</taxon>
        <taxon>Ecdysozoa</taxon>
        <taxon>Arthropoda</taxon>
        <taxon>Crustacea</taxon>
        <taxon>Multicrustacea</taxon>
        <taxon>Malacostraca</taxon>
        <taxon>Eumalacostraca</taxon>
        <taxon>Eucarida</taxon>
        <taxon>Decapoda</taxon>
        <taxon>Dendrobranchiata</taxon>
        <taxon>Penaeoidea</taxon>
        <taxon>Penaeidae</taxon>
        <taxon>Penaeus</taxon>
    </lineage>
</organism>
<keyword evidence="2 6" id="KW-0812">Transmembrane</keyword>
<evidence type="ECO:0000256" key="5">
    <source>
        <dbReference type="SAM" id="MobiDB-lite"/>
    </source>
</evidence>
<protein>
    <submittedName>
        <fullName evidence="7">Putative tetraspanin-1 isoform X2</fullName>
    </submittedName>
</protein>
<dbReference type="GO" id="GO:0016020">
    <property type="term" value="C:membrane"/>
    <property type="evidence" value="ECO:0007669"/>
    <property type="project" value="UniProtKB-SubCell"/>
</dbReference>
<dbReference type="InterPro" id="IPR008952">
    <property type="entry name" value="Tetraspanin_EC2_sf"/>
</dbReference>
<evidence type="ECO:0000256" key="6">
    <source>
        <dbReference type="SAM" id="Phobius"/>
    </source>
</evidence>
<evidence type="ECO:0000256" key="1">
    <source>
        <dbReference type="ARBA" id="ARBA00004141"/>
    </source>
</evidence>
<dbReference type="EMBL" id="QCYY01002764">
    <property type="protein sequence ID" value="ROT67738.1"/>
    <property type="molecule type" value="Genomic_DNA"/>
</dbReference>
<dbReference type="SUPFAM" id="SSF48652">
    <property type="entry name" value="Tetraspanin"/>
    <property type="match status" value="1"/>
</dbReference>
<dbReference type="STRING" id="6689.A0A423SU87"/>
<evidence type="ECO:0000313" key="8">
    <source>
        <dbReference type="Proteomes" id="UP000283509"/>
    </source>
</evidence>
<evidence type="ECO:0000313" key="7">
    <source>
        <dbReference type="EMBL" id="ROT67738.1"/>
    </source>
</evidence>
<dbReference type="Pfam" id="PF00335">
    <property type="entry name" value="Tetraspanin"/>
    <property type="match status" value="1"/>
</dbReference>
<feature type="region of interest" description="Disordered" evidence="5">
    <location>
        <begin position="57"/>
        <end position="87"/>
    </location>
</feature>
<reference evidence="7 8" key="1">
    <citation type="submission" date="2018-04" db="EMBL/GenBank/DDBJ databases">
        <authorList>
            <person name="Zhang X."/>
            <person name="Yuan J."/>
            <person name="Li F."/>
            <person name="Xiang J."/>
        </authorList>
    </citation>
    <scope>NUCLEOTIDE SEQUENCE [LARGE SCALE GENOMIC DNA]</scope>
    <source>
        <tissue evidence="7">Muscle</tissue>
    </source>
</reference>
<feature type="transmembrane region" description="Helical" evidence="6">
    <location>
        <begin position="201"/>
        <end position="227"/>
    </location>
</feature>
<comment type="subcellular location">
    <subcellularLocation>
        <location evidence="1">Membrane</location>
        <topology evidence="1">Multi-pass membrane protein</topology>
    </subcellularLocation>
</comment>
<gene>
    <name evidence="7" type="ORF">C7M84_014161</name>
</gene>
<dbReference type="AlphaFoldDB" id="A0A423SU87"/>
<accession>A0A423SU87</accession>
<reference evidence="7 8" key="2">
    <citation type="submission" date="2019-01" db="EMBL/GenBank/DDBJ databases">
        <title>The decoding of complex shrimp genome reveals the adaptation for benthos swimmer, frequently molting mechanism and breeding impact on genome.</title>
        <authorList>
            <person name="Sun Y."/>
            <person name="Gao Y."/>
            <person name="Yu Y."/>
        </authorList>
    </citation>
    <scope>NUCLEOTIDE SEQUENCE [LARGE SCALE GENOMIC DNA]</scope>
    <source>
        <tissue evidence="7">Muscle</tissue>
    </source>
</reference>
<dbReference type="InterPro" id="IPR018499">
    <property type="entry name" value="Tetraspanin/Peripherin"/>
</dbReference>
<evidence type="ECO:0000256" key="3">
    <source>
        <dbReference type="ARBA" id="ARBA00022989"/>
    </source>
</evidence>
<dbReference type="Proteomes" id="UP000283509">
    <property type="component" value="Unassembled WGS sequence"/>
</dbReference>
<proteinExistence type="predicted"/>
<evidence type="ECO:0000256" key="2">
    <source>
        <dbReference type="ARBA" id="ARBA00022692"/>
    </source>
</evidence>
<keyword evidence="8" id="KW-1185">Reference proteome</keyword>
<name>A0A423SU87_PENVA</name>
<keyword evidence="3 6" id="KW-1133">Transmembrane helix</keyword>
<dbReference type="OrthoDB" id="6134317at2759"/>